<evidence type="ECO:0000256" key="1">
    <source>
        <dbReference type="ARBA" id="ARBA00001946"/>
    </source>
</evidence>
<dbReference type="Pfam" id="PF12710">
    <property type="entry name" value="HAD"/>
    <property type="match status" value="1"/>
</dbReference>
<evidence type="ECO:0000256" key="8">
    <source>
        <dbReference type="ARBA" id="ARBA00022842"/>
    </source>
</evidence>
<dbReference type="FunFam" id="3.40.50.1000:FF:000041">
    <property type="entry name" value="Phosphoserine phosphatase SerB"/>
    <property type="match status" value="1"/>
</dbReference>
<dbReference type="SUPFAM" id="SSF56784">
    <property type="entry name" value="HAD-like"/>
    <property type="match status" value="1"/>
</dbReference>
<evidence type="ECO:0000256" key="5">
    <source>
        <dbReference type="ARBA" id="ARBA00022605"/>
    </source>
</evidence>
<comment type="catalytic activity">
    <reaction evidence="12">
        <text>O-phospho-D-serine + H2O = D-serine + phosphate</text>
        <dbReference type="Rhea" id="RHEA:24873"/>
        <dbReference type="ChEBI" id="CHEBI:15377"/>
        <dbReference type="ChEBI" id="CHEBI:35247"/>
        <dbReference type="ChEBI" id="CHEBI:43474"/>
        <dbReference type="ChEBI" id="CHEBI:58680"/>
        <dbReference type="EC" id="3.1.3.3"/>
    </reaction>
</comment>
<dbReference type="SFLD" id="SFLDG01137">
    <property type="entry name" value="C1.6.1:_Phosphoserine_Phosphat"/>
    <property type="match status" value="1"/>
</dbReference>
<comment type="catalytic activity">
    <reaction evidence="11">
        <text>O-phospho-L-serine + H2O = L-serine + phosphate</text>
        <dbReference type="Rhea" id="RHEA:21208"/>
        <dbReference type="ChEBI" id="CHEBI:15377"/>
        <dbReference type="ChEBI" id="CHEBI:33384"/>
        <dbReference type="ChEBI" id="CHEBI:43474"/>
        <dbReference type="ChEBI" id="CHEBI:57524"/>
        <dbReference type="EC" id="3.1.3.3"/>
    </reaction>
</comment>
<evidence type="ECO:0000256" key="6">
    <source>
        <dbReference type="ARBA" id="ARBA00022723"/>
    </source>
</evidence>
<dbReference type="NCBIfam" id="TIGR01488">
    <property type="entry name" value="HAD-SF-IB"/>
    <property type="match status" value="1"/>
</dbReference>
<feature type="active site" description="Proton donor" evidence="13">
    <location>
        <position position="201"/>
    </location>
</feature>
<dbReference type="UniPathway" id="UPA00135">
    <property type="reaction ID" value="UER00198"/>
</dbReference>
<dbReference type="InterPro" id="IPR050582">
    <property type="entry name" value="HAD-like_SerB"/>
</dbReference>
<dbReference type="InterPro" id="IPR045865">
    <property type="entry name" value="ACT-like_dom_sf"/>
</dbReference>
<evidence type="ECO:0000313" key="15">
    <source>
        <dbReference type="EMBL" id="SER84512.1"/>
    </source>
</evidence>
<dbReference type="CDD" id="cd07500">
    <property type="entry name" value="HAD_PSP"/>
    <property type="match status" value="1"/>
</dbReference>
<evidence type="ECO:0000256" key="9">
    <source>
        <dbReference type="ARBA" id="ARBA00023299"/>
    </source>
</evidence>
<dbReference type="PANTHER" id="PTHR43344:SF2">
    <property type="entry name" value="PHOSPHOSERINE PHOSPHATASE"/>
    <property type="match status" value="1"/>
</dbReference>
<dbReference type="NCBIfam" id="TIGR00338">
    <property type="entry name" value="serB"/>
    <property type="match status" value="1"/>
</dbReference>
<evidence type="ECO:0000256" key="12">
    <source>
        <dbReference type="ARBA" id="ARBA00048523"/>
    </source>
</evidence>
<comment type="pathway">
    <text evidence="2">Amino-acid biosynthesis; L-serine biosynthesis; L-serine from 3-phospho-D-glycerate: step 3/3.</text>
</comment>
<dbReference type="SFLD" id="SFLDS00003">
    <property type="entry name" value="Haloacid_Dehalogenase"/>
    <property type="match status" value="1"/>
</dbReference>
<dbReference type="AlphaFoldDB" id="A0A1H9SHR8"/>
<comment type="cofactor">
    <cofactor evidence="1">
        <name>Mg(2+)</name>
        <dbReference type="ChEBI" id="CHEBI:18420"/>
    </cofactor>
</comment>
<evidence type="ECO:0000256" key="7">
    <source>
        <dbReference type="ARBA" id="ARBA00022801"/>
    </source>
</evidence>
<dbReference type="RefSeq" id="WP_092257448.1">
    <property type="nucleotide sequence ID" value="NZ_CP047199.1"/>
</dbReference>
<dbReference type="Gene3D" id="3.40.50.1000">
    <property type="entry name" value="HAD superfamily/HAD-like"/>
    <property type="match status" value="1"/>
</dbReference>
<dbReference type="EMBL" id="FOGQ01000004">
    <property type="protein sequence ID" value="SER84512.1"/>
    <property type="molecule type" value="Genomic_DNA"/>
</dbReference>
<evidence type="ECO:0000256" key="4">
    <source>
        <dbReference type="ARBA" id="ARBA00012640"/>
    </source>
</evidence>
<organism evidence="15 16">
    <name type="scientific">Corynebacterium cystitidis DSM 20524</name>
    <dbReference type="NCBI Taxonomy" id="1121357"/>
    <lineage>
        <taxon>Bacteria</taxon>
        <taxon>Bacillati</taxon>
        <taxon>Actinomycetota</taxon>
        <taxon>Actinomycetes</taxon>
        <taxon>Mycobacteriales</taxon>
        <taxon>Corynebacteriaceae</taxon>
        <taxon>Corynebacterium</taxon>
    </lineage>
</organism>
<dbReference type="GO" id="GO:0036424">
    <property type="term" value="F:L-phosphoserine phosphatase activity"/>
    <property type="evidence" value="ECO:0007669"/>
    <property type="project" value="InterPro"/>
</dbReference>
<dbReference type="GO" id="GO:0006564">
    <property type="term" value="P:L-serine biosynthetic process"/>
    <property type="evidence" value="ECO:0007669"/>
    <property type="project" value="UniProtKB-KW"/>
</dbReference>
<dbReference type="SUPFAM" id="SSF55021">
    <property type="entry name" value="ACT-like"/>
    <property type="match status" value="1"/>
</dbReference>
<dbReference type="CDD" id="cd04870">
    <property type="entry name" value="ACT_PSP_1"/>
    <property type="match status" value="1"/>
</dbReference>
<protein>
    <recommendedName>
        <fullName evidence="4">phosphoserine phosphatase</fullName>
        <ecNumber evidence="4">3.1.3.3</ecNumber>
    </recommendedName>
    <alternativeName>
        <fullName evidence="10">O-phosphoserine phosphohydrolase</fullName>
    </alternativeName>
</protein>
<dbReference type="InterPro" id="IPR049148">
    <property type="entry name" value="PSP_ACT"/>
</dbReference>
<dbReference type="InterPro" id="IPR036412">
    <property type="entry name" value="HAD-like_sf"/>
</dbReference>
<dbReference type="PROSITE" id="PS51671">
    <property type="entry name" value="ACT"/>
    <property type="match status" value="1"/>
</dbReference>
<dbReference type="PANTHER" id="PTHR43344">
    <property type="entry name" value="PHOSPHOSERINE PHOSPHATASE"/>
    <property type="match status" value="1"/>
</dbReference>
<dbReference type="InterPro" id="IPR004469">
    <property type="entry name" value="PSP"/>
</dbReference>
<keyword evidence="16" id="KW-1185">Reference proteome</keyword>
<accession>A0A1H9SHR8</accession>
<comment type="similarity">
    <text evidence="3">Belongs to the HAD-like hydrolase superfamily. SerB family.</text>
</comment>
<feature type="domain" description="ACT" evidence="14">
    <location>
        <begin position="20"/>
        <end position="92"/>
    </location>
</feature>
<dbReference type="InterPro" id="IPR002912">
    <property type="entry name" value="ACT_dom"/>
</dbReference>
<evidence type="ECO:0000256" key="3">
    <source>
        <dbReference type="ARBA" id="ARBA00009184"/>
    </source>
</evidence>
<evidence type="ECO:0000256" key="2">
    <source>
        <dbReference type="ARBA" id="ARBA00005135"/>
    </source>
</evidence>
<evidence type="ECO:0000256" key="13">
    <source>
        <dbReference type="PIRSR" id="PIRSR604469-1"/>
    </source>
</evidence>
<name>A0A1H9SHR8_9CORY</name>
<dbReference type="Pfam" id="PF21086">
    <property type="entry name" value="ACT_PSP_2"/>
    <property type="match status" value="1"/>
</dbReference>
<evidence type="ECO:0000259" key="14">
    <source>
        <dbReference type="PROSITE" id="PS51671"/>
    </source>
</evidence>
<keyword evidence="8" id="KW-0460">Magnesium</keyword>
<evidence type="ECO:0000256" key="11">
    <source>
        <dbReference type="ARBA" id="ARBA00048138"/>
    </source>
</evidence>
<keyword evidence="7" id="KW-0378">Hydrolase</keyword>
<gene>
    <name evidence="15" type="ORF">SAMN05661109_01123</name>
</gene>
<dbReference type="Proteomes" id="UP000198929">
    <property type="component" value="Unassembled WGS sequence"/>
</dbReference>
<proteinExistence type="inferred from homology"/>
<dbReference type="InterPro" id="IPR023214">
    <property type="entry name" value="HAD_sf"/>
</dbReference>
<dbReference type="STRING" id="1121357.SAMN05661109_01123"/>
<dbReference type="SFLD" id="SFLDF00029">
    <property type="entry name" value="phosphoserine_phosphatase"/>
    <property type="match status" value="1"/>
</dbReference>
<evidence type="ECO:0000313" key="16">
    <source>
        <dbReference type="Proteomes" id="UP000198929"/>
    </source>
</evidence>
<dbReference type="GO" id="GO:0005737">
    <property type="term" value="C:cytoplasm"/>
    <property type="evidence" value="ECO:0007669"/>
    <property type="project" value="TreeGrafter"/>
</dbReference>
<reference evidence="16" key="1">
    <citation type="submission" date="2016-10" db="EMBL/GenBank/DDBJ databases">
        <authorList>
            <person name="Varghese N."/>
            <person name="Submissions S."/>
        </authorList>
    </citation>
    <scope>NUCLEOTIDE SEQUENCE [LARGE SCALE GENOMIC DNA]</scope>
    <source>
        <strain evidence="16">DSM 20524</strain>
    </source>
</reference>
<keyword evidence="9" id="KW-0718">Serine biosynthesis</keyword>
<dbReference type="EC" id="3.1.3.3" evidence="4"/>
<dbReference type="GO" id="GO:0000287">
    <property type="term" value="F:magnesium ion binding"/>
    <property type="evidence" value="ECO:0007669"/>
    <property type="project" value="TreeGrafter"/>
</dbReference>
<keyword evidence="5" id="KW-0028">Amino-acid biosynthesis</keyword>
<sequence length="421" mass="45065">MTNPATTDVVDLLPGLTHAVITITGPDRPGVSASAFRVLSSHDVQLLDVEQANFRGNLFLAAFVGIRADGLETLEQGLNETLSQYNQRVSIEVGEHVASSGQPRSTHVVVMLGNPVNAADVSAVGRTLANFDANIDRIRGISDYPVTGLELFCTIPNYTPGDGKAIREALAELTPRLGVDLAIEGAGLTRRAKRLVCFDCDSTLITGEVIEMLAAHAGKETEVAAVTERAMRGELDFEESLRERVKTLAGLDASVIDEVARDIELTPGARTTIRTLKKMGYRTAVVSGGFVQVLEDLAEDLQLDYVRANTLEIVDGKLTGNVVGKIVDRAAKAEFLKEFAQDSGLTMQQTVAVGDGANDIDMLSAAGLGVAFNAKPALKQIADTSVNTPFLDSVLYILGVPRSEIDDSDFKDGTYRKVPLH</sequence>
<feature type="active site" description="Nucleophile" evidence="13">
    <location>
        <position position="199"/>
    </location>
</feature>
<keyword evidence="6" id="KW-0479">Metal-binding</keyword>
<dbReference type="SFLD" id="SFLDG01136">
    <property type="entry name" value="C1.6:_Phosphoserine_Phosphatas"/>
    <property type="match status" value="1"/>
</dbReference>
<evidence type="ECO:0000256" key="10">
    <source>
        <dbReference type="ARBA" id="ARBA00031693"/>
    </source>
</evidence>
<dbReference type="Pfam" id="PF13740">
    <property type="entry name" value="ACT_6"/>
    <property type="match status" value="1"/>
</dbReference>
<dbReference type="Gene3D" id="3.30.70.260">
    <property type="match status" value="2"/>
</dbReference>